<comment type="similarity">
    <text evidence="2">Belongs to the virb1 family.</text>
</comment>
<dbReference type="Pfam" id="PF01464">
    <property type="entry name" value="SLT"/>
    <property type="match status" value="1"/>
</dbReference>
<dbReference type="PANTHER" id="PTHR37423:SF2">
    <property type="entry name" value="MEMBRANE-BOUND LYTIC MUREIN TRANSGLYCOSYLASE C"/>
    <property type="match status" value="1"/>
</dbReference>
<proteinExistence type="inferred from homology"/>
<sequence length="261" mass="27264">MAAHRTAFAIALLCASCCAAVAASTPENAPAPTPLPLARPAGLGAGGPDGDGKGQARESAGQNAANPEVAGPRQKFRALLRREAEKTGLPSDIADAVIAIESGYDPGAMGSVGEIGLMQVRPETAAMLGFRGDGAELAQPEVNIRYGVAYLAEAWRLAGGDLCRALMKYRAGHGEEQMSALSVIYCGRARAHLAAIGSPFAAGASVPMIVDPAGPRMRSAMRRAPRIRTEAVSRAFWAAHEARIAAITRRIEAKWRKVASR</sequence>
<dbReference type="AlphaFoldDB" id="A0A2J7TDJ1"/>
<keyword evidence="4" id="KW-0732">Signal</keyword>
<comment type="caution">
    <text evidence="6">The sequence shown here is derived from an EMBL/GenBank/DDBJ whole genome shotgun (WGS) entry which is preliminary data.</text>
</comment>
<dbReference type="Proteomes" id="UP000236286">
    <property type="component" value="Unassembled WGS sequence"/>
</dbReference>
<accession>A0A2J7TDJ1</accession>
<dbReference type="InterPro" id="IPR008258">
    <property type="entry name" value="Transglycosylase_SLT_dom_1"/>
</dbReference>
<feature type="chain" id="PRO_5014365114" evidence="4">
    <location>
        <begin position="23"/>
        <end position="261"/>
    </location>
</feature>
<evidence type="ECO:0000259" key="5">
    <source>
        <dbReference type="Pfam" id="PF01464"/>
    </source>
</evidence>
<comment type="similarity">
    <text evidence="1">Belongs to the transglycosylase Slt family.</text>
</comment>
<dbReference type="Gene3D" id="1.10.530.10">
    <property type="match status" value="1"/>
</dbReference>
<feature type="signal peptide" evidence="4">
    <location>
        <begin position="1"/>
        <end position="22"/>
    </location>
</feature>
<reference evidence="6 7" key="1">
    <citation type="submission" date="2017-10" db="EMBL/GenBank/DDBJ databases">
        <title>Genome announcement of Methylocella silvestris TVC from permafrost.</title>
        <authorList>
            <person name="Wang J."/>
            <person name="Geng K."/>
            <person name="Ul-Haque F."/>
            <person name="Crombie A.T."/>
            <person name="Street L.E."/>
            <person name="Wookey P.A."/>
            <person name="Murrell J.C."/>
            <person name="Pratscher J."/>
        </authorList>
    </citation>
    <scope>NUCLEOTIDE SEQUENCE [LARGE SCALE GENOMIC DNA]</scope>
    <source>
        <strain evidence="6 7">TVC</strain>
    </source>
</reference>
<gene>
    <name evidence="6" type="ORF">CR492_16580</name>
</gene>
<evidence type="ECO:0000256" key="4">
    <source>
        <dbReference type="SAM" id="SignalP"/>
    </source>
</evidence>
<dbReference type="EMBL" id="PDZR01000023">
    <property type="protein sequence ID" value="PNG24836.1"/>
    <property type="molecule type" value="Genomic_DNA"/>
</dbReference>
<protein>
    <submittedName>
        <fullName evidence="6">Lytic transglycosylase</fullName>
    </submittedName>
</protein>
<evidence type="ECO:0000256" key="2">
    <source>
        <dbReference type="ARBA" id="ARBA00009387"/>
    </source>
</evidence>
<dbReference type="SUPFAM" id="SSF53955">
    <property type="entry name" value="Lysozyme-like"/>
    <property type="match status" value="1"/>
</dbReference>
<feature type="domain" description="Transglycosylase SLT" evidence="5">
    <location>
        <begin position="81"/>
        <end position="175"/>
    </location>
</feature>
<dbReference type="OrthoDB" id="9788661at2"/>
<dbReference type="InterPro" id="IPR023346">
    <property type="entry name" value="Lysozyme-like_dom_sf"/>
</dbReference>
<dbReference type="PANTHER" id="PTHR37423">
    <property type="entry name" value="SOLUBLE LYTIC MUREIN TRANSGLYCOSYLASE-RELATED"/>
    <property type="match status" value="1"/>
</dbReference>
<feature type="region of interest" description="Disordered" evidence="3">
    <location>
        <begin position="28"/>
        <end position="72"/>
    </location>
</feature>
<evidence type="ECO:0000256" key="1">
    <source>
        <dbReference type="ARBA" id="ARBA00007734"/>
    </source>
</evidence>
<evidence type="ECO:0000313" key="6">
    <source>
        <dbReference type="EMBL" id="PNG24836.1"/>
    </source>
</evidence>
<evidence type="ECO:0000256" key="3">
    <source>
        <dbReference type="SAM" id="MobiDB-lite"/>
    </source>
</evidence>
<evidence type="ECO:0000313" key="7">
    <source>
        <dbReference type="Proteomes" id="UP000236286"/>
    </source>
</evidence>
<name>A0A2J7TDJ1_METSI</name>
<dbReference type="RefSeq" id="WP_102844844.1">
    <property type="nucleotide sequence ID" value="NZ_PDZR01000023.1"/>
</dbReference>
<organism evidence="6 7">
    <name type="scientific">Methylocella silvestris</name>
    <dbReference type="NCBI Taxonomy" id="199596"/>
    <lineage>
        <taxon>Bacteria</taxon>
        <taxon>Pseudomonadati</taxon>
        <taxon>Pseudomonadota</taxon>
        <taxon>Alphaproteobacteria</taxon>
        <taxon>Hyphomicrobiales</taxon>
        <taxon>Beijerinckiaceae</taxon>
        <taxon>Methylocella</taxon>
    </lineage>
</organism>